<dbReference type="EMBL" id="JAVHJO010000001">
    <property type="protein sequence ID" value="KAK6543822.1"/>
    <property type="molecule type" value="Genomic_DNA"/>
</dbReference>
<evidence type="ECO:0000256" key="1">
    <source>
        <dbReference type="SAM" id="SignalP"/>
    </source>
</evidence>
<proteinExistence type="predicted"/>
<dbReference type="Proteomes" id="UP001365542">
    <property type="component" value="Unassembled WGS sequence"/>
</dbReference>
<protein>
    <submittedName>
        <fullName evidence="2">Uncharacterized protein</fullName>
    </submittedName>
</protein>
<feature type="chain" id="PRO_5043597682" evidence="1">
    <location>
        <begin position="19"/>
        <end position="218"/>
    </location>
</feature>
<keyword evidence="3" id="KW-1185">Reference proteome</keyword>
<sequence length="218" mass="23936">MMLLKLVFPVLLIGLSSASHINSTTTTIQPGPSTILSSTRSQTTPTQIFYLFHTNFLPPNIPIPTLHGQIQSVDDFGFTQYQINCLPKDAPAGCTYTNFIVSASATSQLYYETTGLKRSVGCELHNSTLAVCSSRTHGEDRNSAARQTMAGTRFPGYYPVLVTAMPIPKAYQGANEMDTYIYEDPPQSSAAGRHLQPMYWEWSVGCILAIYLTLAVLL</sequence>
<evidence type="ECO:0000313" key="3">
    <source>
        <dbReference type="Proteomes" id="UP001365542"/>
    </source>
</evidence>
<comment type="caution">
    <text evidence="2">The sequence shown here is derived from an EMBL/GenBank/DDBJ whole genome shotgun (WGS) entry which is preliminary data.</text>
</comment>
<name>A0AAV9XQF8_9PEZI</name>
<accession>A0AAV9XQF8</accession>
<keyword evidence="1" id="KW-0732">Signal</keyword>
<dbReference type="AlphaFoldDB" id="A0AAV9XQF8"/>
<organism evidence="2 3">
    <name type="scientific">Orbilia ellipsospora</name>
    <dbReference type="NCBI Taxonomy" id="2528407"/>
    <lineage>
        <taxon>Eukaryota</taxon>
        <taxon>Fungi</taxon>
        <taxon>Dikarya</taxon>
        <taxon>Ascomycota</taxon>
        <taxon>Pezizomycotina</taxon>
        <taxon>Orbiliomycetes</taxon>
        <taxon>Orbiliales</taxon>
        <taxon>Orbiliaceae</taxon>
        <taxon>Orbilia</taxon>
    </lineage>
</organism>
<evidence type="ECO:0000313" key="2">
    <source>
        <dbReference type="EMBL" id="KAK6543822.1"/>
    </source>
</evidence>
<gene>
    <name evidence="2" type="ORF">TWF694_000552</name>
</gene>
<reference evidence="2 3" key="1">
    <citation type="submission" date="2019-10" db="EMBL/GenBank/DDBJ databases">
        <authorList>
            <person name="Palmer J.M."/>
        </authorList>
    </citation>
    <scope>NUCLEOTIDE SEQUENCE [LARGE SCALE GENOMIC DNA]</scope>
    <source>
        <strain evidence="2 3">TWF694</strain>
    </source>
</reference>
<feature type="signal peptide" evidence="1">
    <location>
        <begin position="1"/>
        <end position="18"/>
    </location>
</feature>